<proteinExistence type="predicted"/>
<evidence type="ECO:0000256" key="1">
    <source>
        <dbReference type="SAM" id="MobiDB-lite"/>
    </source>
</evidence>
<sequence length="184" mass="20102">MHFSQRPRLDPRGASTPPRLDPRGASTPPRLHAAAQKQTQTETLRPRSRETASYNSDKFDHAVVIVATRPSGVWAGPRRGARLRAALGAPADPDGVTEAHINILKVFVAAPFFSSCYFKEAVPVLLDEVPDEQVAGEAATHGVDHQRQLLRLDQVAPQTGLQDPGNTSHQSSGMEEPEIDYREL</sequence>
<dbReference type="AlphaFoldDB" id="A0A4Z2F4B7"/>
<feature type="compositionally biased region" description="Polar residues" evidence="1">
    <location>
        <begin position="156"/>
        <end position="173"/>
    </location>
</feature>
<protein>
    <submittedName>
        <fullName evidence="2">Uncharacterized protein</fullName>
    </submittedName>
</protein>
<evidence type="ECO:0000313" key="3">
    <source>
        <dbReference type="Proteomes" id="UP000314294"/>
    </source>
</evidence>
<reference evidence="2 3" key="1">
    <citation type="submission" date="2019-03" db="EMBL/GenBank/DDBJ databases">
        <title>First draft genome of Liparis tanakae, snailfish: a comprehensive survey of snailfish specific genes.</title>
        <authorList>
            <person name="Kim W."/>
            <person name="Song I."/>
            <person name="Jeong J.-H."/>
            <person name="Kim D."/>
            <person name="Kim S."/>
            <person name="Ryu S."/>
            <person name="Song J.Y."/>
            <person name="Lee S.K."/>
        </authorList>
    </citation>
    <scope>NUCLEOTIDE SEQUENCE [LARGE SCALE GENOMIC DNA]</scope>
    <source>
        <tissue evidence="2">Muscle</tissue>
    </source>
</reference>
<feature type="region of interest" description="Disordered" evidence="1">
    <location>
        <begin position="150"/>
        <end position="184"/>
    </location>
</feature>
<name>A0A4Z2F4B7_9TELE</name>
<dbReference type="Proteomes" id="UP000314294">
    <property type="component" value="Unassembled WGS sequence"/>
</dbReference>
<evidence type="ECO:0000313" key="2">
    <source>
        <dbReference type="EMBL" id="TNN35938.1"/>
    </source>
</evidence>
<comment type="caution">
    <text evidence="2">The sequence shown here is derived from an EMBL/GenBank/DDBJ whole genome shotgun (WGS) entry which is preliminary data.</text>
</comment>
<gene>
    <name evidence="2" type="ORF">EYF80_053893</name>
</gene>
<organism evidence="2 3">
    <name type="scientific">Liparis tanakae</name>
    <name type="common">Tanaka's snailfish</name>
    <dbReference type="NCBI Taxonomy" id="230148"/>
    <lineage>
        <taxon>Eukaryota</taxon>
        <taxon>Metazoa</taxon>
        <taxon>Chordata</taxon>
        <taxon>Craniata</taxon>
        <taxon>Vertebrata</taxon>
        <taxon>Euteleostomi</taxon>
        <taxon>Actinopterygii</taxon>
        <taxon>Neopterygii</taxon>
        <taxon>Teleostei</taxon>
        <taxon>Neoteleostei</taxon>
        <taxon>Acanthomorphata</taxon>
        <taxon>Eupercaria</taxon>
        <taxon>Perciformes</taxon>
        <taxon>Cottioidei</taxon>
        <taxon>Cottales</taxon>
        <taxon>Liparidae</taxon>
        <taxon>Liparis</taxon>
    </lineage>
</organism>
<dbReference type="EMBL" id="SRLO01001682">
    <property type="protein sequence ID" value="TNN35938.1"/>
    <property type="molecule type" value="Genomic_DNA"/>
</dbReference>
<feature type="region of interest" description="Disordered" evidence="1">
    <location>
        <begin position="1"/>
        <end position="53"/>
    </location>
</feature>
<accession>A0A4Z2F4B7</accession>
<keyword evidence="3" id="KW-1185">Reference proteome</keyword>